<dbReference type="GO" id="GO:0005886">
    <property type="term" value="C:plasma membrane"/>
    <property type="evidence" value="ECO:0007669"/>
    <property type="project" value="UniProtKB-SubCell"/>
</dbReference>
<dbReference type="OrthoDB" id="9804822at2"/>
<organism evidence="7 8">
    <name type="scientific">Loktanella fryxellensis</name>
    <dbReference type="NCBI Taxonomy" id="245187"/>
    <lineage>
        <taxon>Bacteria</taxon>
        <taxon>Pseudomonadati</taxon>
        <taxon>Pseudomonadota</taxon>
        <taxon>Alphaproteobacteria</taxon>
        <taxon>Rhodobacterales</taxon>
        <taxon>Roseobacteraceae</taxon>
        <taxon>Loktanella</taxon>
    </lineage>
</organism>
<dbReference type="RefSeq" id="WP_089897767.1">
    <property type="nucleotide sequence ID" value="NZ_FOCI01000001.1"/>
</dbReference>
<evidence type="ECO:0000256" key="5">
    <source>
        <dbReference type="ARBA" id="ARBA00023136"/>
    </source>
</evidence>
<accession>A0A1H7YMA6</accession>
<dbReference type="InterPro" id="IPR001123">
    <property type="entry name" value="LeuE-type"/>
</dbReference>
<evidence type="ECO:0000256" key="6">
    <source>
        <dbReference type="SAM" id="Phobius"/>
    </source>
</evidence>
<feature type="transmembrane region" description="Helical" evidence="6">
    <location>
        <begin position="147"/>
        <end position="165"/>
    </location>
</feature>
<dbReference type="GO" id="GO:0015171">
    <property type="term" value="F:amino acid transmembrane transporter activity"/>
    <property type="evidence" value="ECO:0007669"/>
    <property type="project" value="TreeGrafter"/>
</dbReference>
<keyword evidence="5 6" id="KW-0472">Membrane</keyword>
<protein>
    <submittedName>
        <fullName evidence="7">Threonine/homoserine/homoserine lactone efflux protein</fullName>
    </submittedName>
</protein>
<keyword evidence="2" id="KW-1003">Cell membrane</keyword>
<feature type="transmembrane region" description="Helical" evidence="6">
    <location>
        <begin position="43"/>
        <end position="63"/>
    </location>
</feature>
<dbReference type="EMBL" id="FOCI01000001">
    <property type="protein sequence ID" value="SEM46428.1"/>
    <property type="molecule type" value="Genomic_DNA"/>
</dbReference>
<evidence type="ECO:0000313" key="7">
    <source>
        <dbReference type="EMBL" id="SEM46428.1"/>
    </source>
</evidence>
<keyword evidence="8" id="KW-1185">Reference proteome</keyword>
<evidence type="ECO:0000256" key="3">
    <source>
        <dbReference type="ARBA" id="ARBA00022692"/>
    </source>
</evidence>
<dbReference type="Proteomes" id="UP000199585">
    <property type="component" value="Unassembled WGS sequence"/>
</dbReference>
<gene>
    <name evidence="7" type="ORF">SAMN04488003_101205</name>
</gene>
<feature type="transmembrane region" description="Helical" evidence="6">
    <location>
        <begin position="70"/>
        <end position="88"/>
    </location>
</feature>
<evidence type="ECO:0000256" key="4">
    <source>
        <dbReference type="ARBA" id="ARBA00022989"/>
    </source>
</evidence>
<evidence type="ECO:0000313" key="8">
    <source>
        <dbReference type="Proteomes" id="UP000199585"/>
    </source>
</evidence>
<name>A0A1H7YMA6_9RHOB</name>
<proteinExistence type="predicted"/>
<sequence>MTWAAFASVVLIHLAAAISPGPAFVVALRVAAAEGFRVAAALALGYGIGAMLWAGAALAGLALVFTLVPALFVALKIGGAAFLLWLAVRMWRHAADPLPQAVVTAAPRSVGQAVRLGVLTFASNPKTAVFFGAVFATLIPVDTPTGWKLAILLAVGLNETLWYLVVARVFSWPRPRAAYARAKTWIDRGFGTLLALLGLKIALT</sequence>
<keyword evidence="3 6" id="KW-0812">Transmembrane</keyword>
<dbReference type="STRING" id="245187.SAMN04488003_101205"/>
<keyword evidence="4 6" id="KW-1133">Transmembrane helix</keyword>
<evidence type="ECO:0000256" key="2">
    <source>
        <dbReference type="ARBA" id="ARBA00022475"/>
    </source>
</evidence>
<comment type="subcellular location">
    <subcellularLocation>
        <location evidence="1">Cell membrane</location>
        <topology evidence="1">Multi-pass membrane protein</topology>
    </subcellularLocation>
</comment>
<dbReference type="PANTHER" id="PTHR30086:SF20">
    <property type="entry name" value="ARGININE EXPORTER PROTEIN ARGO-RELATED"/>
    <property type="match status" value="1"/>
</dbReference>
<dbReference type="Pfam" id="PF01810">
    <property type="entry name" value="LysE"/>
    <property type="match status" value="1"/>
</dbReference>
<reference evidence="7 8" key="1">
    <citation type="submission" date="2016-10" db="EMBL/GenBank/DDBJ databases">
        <authorList>
            <person name="de Groot N.N."/>
        </authorList>
    </citation>
    <scope>NUCLEOTIDE SEQUENCE [LARGE SCALE GENOMIC DNA]</scope>
    <source>
        <strain evidence="7 8">DSM 16213</strain>
    </source>
</reference>
<evidence type="ECO:0000256" key="1">
    <source>
        <dbReference type="ARBA" id="ARBA00004651"/>
    </source>
</evidence>
<dbReference type="AlphaFoldDB" id="A0A1H7YMA6"/>
<dbReference type="PANTHER" id="PTHR30086">
    <property type="entry name" value="ARGININE EXPORTER PROTEIN ARGO"/>
    <property type="match status" value="1"/>
</dbReference>